<protein>
    <submittedName>
        <fullName evidence="2">Uncharacterized protein</fullName>
    </submittedName>
</protein>
<organism evidence="2 3">
    <name type="scientific">Pelistega indica</name>
    <dbReference type="NCBI Taxonomy" id="1414851"/>
    <lineage>
        <taxon>Bacteria</taxon>
        <taxon>Pseudomonadati</taxon>
        <taxon>Pseudomonadota</taxon>
        <taxon>Betaproteobacteria</taxon>
        <taxon>Burkholderiales</taxon>
        <taxon>Alcaligenaceae</taxon>
        <taxon>Pelistega</taxon>
    </lineage>
</organism>
<gene>
    <name evidence="2" type="ORF">V757_11240</name>
</gene>
<evidence type="ECO:0000256" key="1">
    <source>
        <dbReference type="SAM" id="MobiDB-lite"/>
    </source>
</evidence>
<evidence type="ECO:0000313" key="2">
    <source>
        <dbReference type="EMBL" id="ETD67556.1"/>
    </source>
</evidence>
<comment type="caution">
    <text evidence="2">The sequence shown here is derived from an EMBL/GenBank/DDBJ whole genome shotgun (WGS) entry which is preliminary data.</text>
</comment>
<dbReference type="Proteomes" id="UP000018766">
    <property type="component" value="Unassembled WGS sequence"/>
</dbReference>
<name>V8FUK9_9BURK</name>
<feature type="compositionally biased region" description="Polar residues" evidence="1">
    <location>
        <begin position="672"/>
        <end position="685"/>
    </location>
</feature>
<dbReference type="RefSeq" id="WP_023952815.1">
    <property type="nucleotide sequence ID" value="NZ_AYSV01000118.1"/>
</dbReference>
<evidence type="ECO:0000313" key="3">
    <source>
        <dbReference type="Proteomes" id="UP000018766"/>
    </source>
</evidence>
<sequence>MITFDFGYTKGIDAAQRIIGNDLRLRDEYLRQRDVLPFQNTYTAQHYQLESQLNPLKVRNDIQALNQAYELAPLTHAYNMGTANIKVDGLGNDARNYTASQNAGYARSLASTATDNNIVSAAPSDLARTISGNQTQTTGNLAQGVSNQATLDAYKANPQLLVGAVSNKMSSDYNNSGIQATVAEQTANAVNANRGDIGTTVANNLRTGALQSILGTNTATQNQAVFDATSPFVVPTATATAEANNVTANTDLGKAKQAQTIFNSTAPYVERTARDTAVAKAIEAATGVTKANQAQTIFDLTSQDVVANAVNKAAIDAGVSGRDLRILTGTTDNAVAAAVAEGQTKVNVANQALAKSMEDLFNFNSEAGLRAKERVADNASRQNKVDIATQDAAATRSMLDSGLYAKLTKAKAEATTMDSLNTAQTALVQAQLVRDNFNNGTAQAVLRAQAQTKMITDQNSVGLANFNAINLQSIVANGVASQQRQAQVNAWLTTSGTPESKAAEFSQIYPGLSYRKTPGGDVVLFQDGTAARLGDFLKMSNYEDAVRMTTLRNATLTPEQLAAQAKDRAEFNKTIASKVLEAYGRGNNGASVTNVLSSLLGVPEETLSNDPAVSALSKGKAKPSAKELEDLADLLAGKYGPDRGVPPPPVLYGPIDRNKVVIRDGLLLVDPTTGQPLAPAQTQPMDTAGRSAQLKGGN</sequence>
<feature type="region of interest" description="Disordered" evidence="1">
    <location>
        <begin position="672"/>
        <end position="698"/>
    </location>
</feature>
<dbReference type="EMBL" id="AYSV01000118">
    <property type="protein sequence ID" value="ETD67556.1"/>
    <property type="molecule type" value="Genomic_DNA"/>
</dbReference>
<reference evidence="2 3" key="1">
    <citation type="submission" date="2013-11" db="EMBL/GenBank/DDBJ databases">
        <title>Genomic analysis of Pelistega sp. HM-7.</title>
        <authorList>
            <person name="Kumbhare S.V."/>
            <person name="Shetty S.A."/>
            <person name="Sharma O."/>
            <person name="Dhotre D.P."/>
        </authorList>
    </citation>
    <scope>NUCLEOTIDE SEQUENCE [LARGE SCALE GENOMIC DNA]</scope>
    <source>
        <strain evidence="2 3">HM-7</strain>
    </source>
</reference>
<dbReference type="AlphaFoldDB" id="V8FUK9"/>
<accession>V8FUK9</accession>
<keyword evidence="3" id="KW-1185">Reference proteome</keyword>
<proteinExistence type="predicted"/>